<dbReference type="EMBL" id="LR796609">
    <property type="protein sequence ID" value="CAB4154159.1"/>
    <property type="molecule type" value="Genomic_DNA"/>
</dbReference>
<dbReference type="EMBL" id="LR796509">
    <property type="protein sequence ID" value="CAB4148570.1"/>
    <property type="molecule type" value="Genomic_DNA"/>
</dbReference>
<gene>
    <name evidence="1" type="ORF">UFOVP534_12</name>
    <name evidence="2" type="ORF">UFOVP637_37</name>
</gene>
<proteinExistence type="predicted"/>
<reference evidence="1" key="1">
    <citation type="submission" date="2020-04" db="EMBL/GenBank/DDBJ databases">
        <authorList>
            <person name="Chiriac C."/>
            <person name="Salcher M."/>
            <person name="Ghai R."/>
            <person name="Kavagutti S V."/>
        </authorList>
    </citation>
    <scope>NUCLEOTIDE SEQUENCE</scope>
</reference>
<accession>A0A6J5MUF4</accession>
<evidence type="ECO:0000313" key="1">
    <source>
        <dbReference type="EMBL" id="CAB4148570.1"/>
    </source>
</evidence>
<sequence length="71" mass="8135">MARFKAIGYEDYRNSEKKIFTHATIYRNHSQNCVGASFHISLKNAEADFKAMNKRSHLTCIEIVGVEQVSE</sequence>
<name>A0A6J5MUF4_9CAUD</name>
<protein>
    <submittedName>
        <fullName evidence="1">Uncharacterized protein</fullName>
    </submittedName>
</protein>
<organism evidence="1">
    <name type="scientific">uncultured Caudovirales phage</name>
    <dbReference type="NCBI Taxonomy" id="2100421"/>
    <lineage>
        <taxon>Viruses</taxon>
        <taxon>Duplodnaviria</taxon>
        <taxon>Heunggongvirae</taxon>
        <taxon>Uroviricota</taxon>
        <taxon>Caudoviricetes</taxon>
        <taxon>Peduoviridae</taxon>
        <taxon>Maltschvirus</taxon>
        <taxon>Maltschvirus maltsch</taxon>
    </lineage>
</organism>
<evidence type="ECO:0000313" key="2">
    <source>
        <dbReference type="EMBL" id="CAB4154159.1"/>
    </source>
</evidence>